<dbReference type="SMART" id="SM00924">
    <property type="entry name" value="MgtE_N"/>
    <property type="match status" value="1"/>
</dbReference>
<dbReference type="InterPro" id="IPR038076">
    <property type="entry name" value="MgtE_N_sf"/>
</dbReference>
<dbReference type="SUPFAM" id="SSF161093">
    <property type="entry name" value="MgtE membrane domain-like"/>
    <property type="match status" value="1"/>
</dbReference>
<dbReference type="KEGG" id="dat:HRM2_28170"/>
<dbReference type="GO" id="GO:0016787">
    <property type="term" value="F:hydrolase activity"/>
    <property type="evidence" value="ECO:0007669"/>
    <property type="project" value="UniProtKB-KW"/>
</dbReference>
<feature type="transmembrane region" description="Helical" evidence="9">
    <location>
        <begin position="392"/>
        <end position="417"/>
    </location>
</feature>
<keyword evidence="12" id="KW-1185">Reference proteome</keyword>
<name>C0QJ93_DESAH</name>
<dbReference type="InterPro" id="IPR006668">
    <property type="entry name" value="Mg_transptr_MgtE_intracell_dom"/>
</dbReference>
<dbReference type="GO" id="GO:0015095">
    <property type="term" value="F:magnesium ion transmembrane transporter activity"/>
    <property type="evidence" value="ECO:0007669"/>
    <property type="project" value="UniProtKB-UniRule"/>
</dbReference>
<dbReference type="InterPro" id="IPR046342">
    <property type="entry name" value="CBS_dom_sf"/>
</dbReference>
<evidence type="ECO:0000313" key="12">
    <source>
        <dbReference type="Proteomes" id="UP000000442"/>
    </source>
</evidence>
<evidence type="ECO:0000256" key="9">
    <source>
        <dbReference type="RuleBase" id="RU362011"/>
    </source>
</evidence>
<dbReference type="GO" id="GO:0046872">
    <property type="term" value="F:metal ion binding"/>
    <property type="evidence" value="ECO:0007669"/>
    <property type="project" value="UniProtKB-KW"/>
</dbReference>
<feature type="transmembrane region" description="Helical" evidence="9">
    <location>
        <begin position="360"/>
        <end position="380"/>
    </location>
</feature>
<evidence type="ECO:0000256" key="2">
    <source>
        <dbReference type="ARBA" id="ARBA00009749"/>
    </source>
</evidence>
<dbReference type="eggNOG" id="COG2239">
    <property type="taxonomic scope" value="Bacteria"/>
</dbReference>
<dbReference type="Pfam" id="PF00571">
    <property type="entry name" value="CBS"/>
    <property type="match status" value="1"/>
</dbReference>
<keyword evidence="9" id="KW-0479">Metal-binding</keyword>
<keyword evidence="3 9" id="KW-0813">Transport</keyword>
<dbReference type="OrthoDB" id="9790355at2"/>
<evidence type="ECO:0000256" key="6">
    <source>
        <dbReference type="ARBA" id="ARBA00022989"/>
    </source>
</evidence>
<protein>
    <recommendedName>
        <fullName evidence="9">Magnesium transporter MgtE</fullName>
    </recommendedName>
</protein>
<dbReference type="PANTHER" id="PTHR43773">
    <property type="entry name" value="MAGNESIUM TRANSPORTER MGTE"/>
    <property type="match status" value="1"/>
</dbReference>
<dbReference type="AlphaFoldDB" id="C0QJ93"/>
<dbReference type="Gene3D" id="1.25.60.10">
    <property type="entry name" value="MgtE N-terminal domain-like"/>
    <property type="match status" value="1"/>
</dbReference>
<sequence length="454" mass="50081">MTRDRIEILVESIKRLLRRGATKSLQNIVRKTHAADLSIVFRELSPTGMNTLFHMIKDIDKKVVLLSELEENTFLDFVKVIAIDDLVQVFEQMPADDAAELLGWLDEGMADEILQKMKKEDSLEVEHLMSYGEDTAGSIMMPDFIALKEDTCAKDVIAALQNEFLDVEMPFYVYVIDEYGRLVGVSSLRQLVVVQPDRPLKEFMAKDIVSVKTYTDSEDVAKLVARYDYLAVPVVDNDNRLVGIVTVDDVIDIISEEATGDILKMAGVGEDYIETQTVLRGTRIRLPWLFTSFLGGIGAFFIIGGFQESLAKFTYLAAFIPVIMGMGGNIGTQSSTIVVRGLATGKINTRDLWSVVFKELTIGLILGIVYGVFIGIVAQVRFHTELLSLELAFAVGLAVLVSMTVAALVGSLVPMLFEKANIDPAVATGPFVTTSVDIVSVYCYFMIATLLLGI</sequence>
<dbReference type="STRING" id="177437.HRM2_28170"/>
<dbReference type="NCBIfam" id="TIGR00400">
    <property type="entry name" value="mgtE"/>
    <property type="match status" value="1"/>
</dbReference>
<accession>C0QJ93</accession>
<feature type="domain" description="CBS" evidence="10">
    <location>
        <begin position="204"/>
        <end position="262"/>
    </location>
</feature>
<dbReference type="InterPro" id="IPR006669">
    <property type="entry name" value="MgtE_transporter"/>
</dbReference>
<evidence type="ECO:0000256" key="3">
    <source>
        <dbReference type="ARBA" id="ARBA00022448"/>
    </source>
</evidence>
<dbReference type="GO" id="GO:0005886">
    <property type="term" value="C:plasma membrane"/>
    <property type="evidence" value="ECO:0007669"/>
    <property type="project" value="UniProtKB-SubCell"/>
</dbReference>
<dbReference type="EMBL" id="CP001087">
    <property type="protein sequence ID" value="ACN15906.1"/>
    <property type="molecule type" value="Genomic_DNA"/>
</dbReference>
<evidence type="ECO:0000313" key="11">
    <source>
        <dbReference type="EMBL" id="ACN15906.1"/>
    </source>
</evidence>
<keyword evidence="6 9" id="KW-1133">Transmembrane helix</keyword>
<keyword evidence="8" id="KW-0129">CBS domain</keyword>
<gene>
    <name evidence="11" type="primary">mgtE2</name>
    <name evidence="11" type="ordered locus">HRM2_28170</name>
</gene>
<dbReference type="RefSeq" id="WP_015904669.1">
    <property type="nucleotide sequence ID" value="NC_012108.1"/>
</dbReference>
<dbReference type="PANTHER" id="PTHR43773:SF1">
    <property type="entry name" value="MAGNESIUM TRANSPORTER MGTE"/>
    <property type="match status" value="1"/>
</dbReference>
<evidence type="ECO:0000256" key="1">
    <source>
        <dbReference type="ARBA" id="ARBA00004141"/>
    </source>
</evidence>
<comment type="subcellular location">
    <subcellularLocation>
        <location evidence="9">Cell membrane</location>
        <topology evidence="9">Multi-pass membrane protein</topology>
    </subcellularLocation>
    <subcellularLocation>
        <location evidence="1">Membrane</location>
        <topology evidence="1">Multi-pass membrane protein</topology>
    </subcellularLocation>
</comment>
<dbReference type="Proteomes" id="UP000000442">
    <property type="component" value="Chromosome"/>
</dbReference>
<dbReference type="InterPro" id="IPR006667">
    <property type="entry name" value="SLC41_membr_dom"/>
</dbReference>
<dbReference type="HOGENOM" id="CLU_037408_1_1_7"/>
<dbReference type="InterPro" id="IPR000644">
    <property type="entry name" value="CBS_dom"/>
</dbReference>
<keyword evidence="9" id="KW-1003">Cell membrane</keyword>
<keyword evidence="4 9" id="KW-0812">Transmembrane</keyword>
<keyword evidence="11" id="KW-0378">Hydrolase</keyword>
<dbReference type="CDD" id="cd04606">
    <property type="entry name" value="CBS_pair_Mg_transporter"/>
    <property type="match status" value="1"/>
</dbReference>
<dbReference type="SMART" id="SM00116">
    <property type="entry name" value="CBS"/>
    <property type="match status" value="2"/>
</dbReference>
<dbReference type="Pfam" id="PF01769">
    <property type="entry name" value="MgtE"/>
    <property type="match status" value="1"/>
</dbReference>
<feature type="transmembrane region" description="Helical" evidence="9">
    <location>
        <begin position="313"/>
        <end position="332"/>
    </location>
</feature>
<comment type="function">
    <text evidence="9">Acts as a magnesium transporter.</text>
</comment>
<dbReference type="Pfam" id="PF03448">
    <property type="entry name" value="MgtE_N"/>
    <property type="match status" value="1"/>
</dbReference>
<evidence type="ECO:0000256" key="4">
    <source>
        <dbReference type="ARBA" id="ARBA00022692"/>
    </source>
</evidence>
<dbReference type="PROSITE" id="PS51371">
    <property type="entry name" value="CBS"/>
    <property type="match status" value="2"/>
</dbReference>
<organism evidence="11 12">
    <name type="scientific">Desulforapulum autotrophicum (strain ATCC 43914 / DSM 3382 / VKM B-1955 / HRM2)</name>
    <name type="common">Desulfobacterium autotrophicum</name>
    <dbReference type="NCBI Taxonomy" id="177437"/>
    <lineage>
        <taxon>Bacteria</taxon>
        <taxon>Pseudomonadati</taxon>
        <taxon>Thermodesulfobacteriota</taxon>
        <taxon>Desulfobacteria</taxon>
        <taxon>Desulfobacterales</taxon>
        <taxon>Desulfobacteraceae</taxon>
        <taxon>Desulforapulum</taxon>
    </lineage>
</organism>
<dbReference type="SUPFAM" id="SSF54631">
    <property type="entry name" value="CBS-domain pair"/>
    <property type="match status" value="1"/>
</dbReference>
<dbReference type="InterPro" id="IPR036739">
    <property type="entry name" value="SLC41_membr_dom_sf"/>
</dbReference>
<dbReference type="Gene3D" id="1.10.357.20">
    <property type="entry name" value="SLC41 divalent cation transporters, integral membrane domain"/>
    <property type="match status" value="1"/>
</dbReference>
<feature type="domain" description="CBS" evidence="10">
    <location>
        <begin position="140"/>
        <end position="202"/>
    </location>
</feature>
<dbReference type="Gene3D" id="3.10.580.10">
    <property type="entry name" value="CBS-domain"/>
    <property type="match status" value="1"/>
</dbReference>
<evidence type="ECO:0000256" key="5">
    <source>
        <dbReference type="ARBA" id="ARBA00022842"/>
    </source>
</evidence>
<feature type="transmembrane region" description="Helical" evidence="9">
    <location>
        <begin position="286"/>
        <end position="306"/>
    </location>
</feature>
<proteinExistence type="inferred from homology"/>
<keyword evidence="5 9" id="KW-0460">Magnesium</keyword>
<comment type="similarity">
    <text evidence="2 9">Belongs to the SLC41A transporter family.</text>
</comment>
<keyword evidence="7 9" id="KW-0472">Membrane</keyword>
<feature type="transmembrane region" description="Helical" evidence="9">
    <location>
        <begin position="429"/>
        <end position="452"/>
    </location>
</feature>
<dbReference type="SUPFAM" id="SSF158791">
    <property type="entry name" value="MgtE N-terminal domain-like"/>
    <property type="match status" value="1"/>
</dbReference>
<evidence type="ECO:0000256" key="7">
    <source>
        <dbReference type="ARBA" id="ARBA00023136"/>
    </source>
</evidence>
<evidence type="ECO:0000256" key="8">
    <source>
        <dbReference type="PROSITE-ProRule" id="PRU00703"/>
    </source>
</evidence>
<comment type="subunit">
    <text evidence="9">Homodimer.</text>
</comment>
<reference evidence="11 12" key="1">
    <citation type="journal article" date="2009" name="Environ. Microbiol.">
        <title>Genome sequence of Desulfobacterium autotrophicum HRM2, a marine sulfate reducer oxidizing organic carbon completely to carbon dioxide.</title>
        <authorList>
            <person name="Strittmatter A.W."/>
            <person name="Liesegang H."/>
            <person name="Rabus R."/>
            <person name="Decker I."/>
            <person name="Amann J."/>
            <person name="Andres S."/>
            <person name="Henne A."/>
            <person name="Fricke W.F."/>
            <person name="Martinez-Arias R."/>
            <person name="Bartels D."/>
            <person name="Goesmann A."/>
            <person name="Krause L."/>
            <person name="Puehler A."/>
            <person name="Klenk H.P."/>
            <person name="Richter M."/>
            <person name="Schuler M."/>
            <person name="Gloeckner F.O."/>
            <person name="Meyerdierks A."/>
            <person name="Gottschalk G."/>
            <person name="Amann R."/>
        </authorList>
    </citation>
    <scope>NUCLEOTIDE SEQUENCE [LARGE SCALE GENOMIC DNA]</scope>
    <source>
        <strain evidence="12">ATCC 43914 / DSM 3382 / HRM2</strain>
    </source>
</reference>
<evidence type="ECO:0000259" key="10">
    <source>
        <dbReference type="PROSITE" id="PS51371"/>
    </source>
</evidence>